<reference evidence="29 40" key="6">
    <citation type="submission" date="2018-06" db="EMBL/GenBank/DDBJ databases">
        <title>Whole genome sequencing to identify and define MRSA outbreaks.</title>
        <authorList>
            <person name="Sullivan M.J."/>
            <person name="Altman D.R."/>
            <person name="Chacko K."/>
            <person name="Ciferri B."/>
            <person name="Webster E."/>
            <person name="Deikus G."/>
            <person name="Lewis M."/>
            <person name="Khan Z."/>
            <person name="Beckford C."/>
            <person name="Rendo A."/>
            <person name="Samaroo F."/>
            <person name="Sebra R."/>
            <person name="Karam-Howlin R."/>
            <person name="Southwick K."/>
            <person name="Adams E."/>
            <person name="Ying L."/>
            <person name="Kornblum J."/>
            <person name="Factor S."/>
            <person name="Danesh Yazdi M."/>
            <person name="Dingle T."/>
            <person name="Hamula C."/>
            <person name="Bashir A."/>
            <person name="Schadt E."/>
            <person name="Kasarskis A."/>
            <person name="Patel G."/>
            <person name="Wallach F."/>
            <person name="Gibbs K."/>
            <person name="Van Bakel H."/>
        </authorList>
    </citation>
    <scope>NUCLEOTIDE SEQUENCE [LARGE SCALE GENOMIC DNA]</scope>
    <source>
        <strain evidence="40">pt013</strain>
        <strain evidence="29">Pt013</strain>
    </source>
</reference>
<dbReference type="EMBL" id="JAANDN010000080">
    <property type="protein sequence ID" value="NUY68741.1"/>
    <property type="molecule type" value="Genomic_DNA"/>
</dbReference>
<accession>A0A0H2IDV7</accession>
<dbReference type="EMBL" id="WPRH01000994">
    <property type="protein sequence ID" value="MVI57666.1"/>
    <property type="molecule type" value="Genomic_DNA"/>
</dbReference>
<evidence type="ECO:0000313" key="41">
    <source>
        <dbReference type="Proteomes" id="UP000459586"/>
    </source>
</evidence>
<dbReference type="OMA" id="CYFYELF"/>
<evidence type="ECO:0000313" key="29">
    <source>
        <dbReference type="EMBL" id="TXL39273.1"/>
    </source>
</evidence>
<reference evidence="17" key="16">
    <citation type="submission" date="2023-08" db="EMBL/GenBank/DDBJ databases">
        <authorList>
            <person name="Zhao H."/>
            <person name="Wang X."/>
        </authorList>
    </citation>
    <scope>NUCLEOTIDE SEQUENCE</scope>
    <source>
        <strain evidence="17">NC-4</strain>
    </source>
</reference>
<evidence type="ECO:0000313" key="53">
    <source>
        <dbReference type="Proteomes" id="UP000561555"/>
    </source>
</evidence>
<evidence type="ECO:0000313" key="8">
    <source>
        <dbReference type="EMBL" id="CAC5774719.1"/>
    </source>
</evidence>
<reference evidence="13" key="7">
    <citation type="submission" date="2018-07" db="EMBL/GenBank/DDBJ databases">
        <title>Protection against atopic dermatitis through acquisition of Staphylococcus quorum-sensing agr mutations in the skin.</title>
        <authorList>
            <person name="Nakamura Y."/>
            <person name="Takahashi H."/>
            <person name="Takaya A."/>
            <person name="Inoue Y."/>
            <person name="Katayama Y."/>
            <person name="Kusuya Y."/>
            <person name="Shoji T."/>
            <person name="Takada S."/>
            <person name="Nakagawa S."/>
            <person name="Oguma R."/>
            <person name="Ozawa N."/>
            <person name="Yamaide F."/>
            <person name="Suzuki S."/>
            <person name="Villaruz A."/>
            <person name="Otto M."/>
            <person name="Matsue H."/>
            <person name="Nunez G."/>
            <person name="Shimojo N."/>
        </authorList>
    </citation>
    <scope>NUCLEOTIDE SEQUENCE</scope>
    <source>
        <strain evidence="13">M1K003</strain>
    </source>
</reference>
<dbReference type="EMBL" id="CACURZ010000004">
    <property type="protein sequence ID" value="CAA6337081.1"/>
    <property type="molecule type" value="Genomic_DNA"/>
</dbReference>
<reference evidence="32 33" key="8">
    <citation type="submission" date="2018-11" db="EMBL/GenBank/DDBJ databases">
        <title>Genomic profiling of Staphylococcus species from a Poultry farm system in KwaZulu-Natal, South Africa.</title>
        <authorList>
            <person name="Amoako D.G."/>
            <person name="Somboro A.M."/>
            <person name="Abia A.L.K."/>
            <person name="Bester L.A."/>
            <person name="Essack S.Y."/>
        </authorList>
    </citation>
    <scope>NUCLEOTIDE SEQUENCE [LARGE SCALE GENOMIC DNA]</scope>
    <source>
        <strain evidence="28 33">SA12</strain>
        <strain evidence="27 32">SA9</strain>
    </source>
</reference>
<dbReference type="Proteomes" id="UP000293434">
    <property type="component" value="Unassembled WGS sequence"/>
</dbReference>
<dbReference type="Proteomes" id="UP000466646">
    <property type="component" value="Unassembled WGS sequence"/>
</dbReference>
<dbReference type="RefSeq" id="WP_001058299.1">
    <property type="nucleotide sequence ID" value="NC_021670.1"/>
</dbReference>
<dbReference type="KEGG" id="saud:CH52_01845"/>
<dbReference type="Proteomes" id="UP000459702">
    <property type="component" value="Unassembled WGS sequence"/>
</dbReference>
<dbReference type="EMBL" id="JAANEC010000008">
    <property type="protein sequence ID" value="NUY11059.1"/>
    <property type="molecule type" value="Genomic_DNA"/>
</dbReference>
<protein>
    <submittedName>
        <fullName evidence="4">Conserved cytoplasmic protein</fullName>
    </submittedName>
</protein>
<dbReference type="EMBL" id="WPVZ01000195">
    <property type="protein sequence ID" value="MVL44426.1"/>
    <property type="molecule type" value="Genomic_DNA"/>
</dbReference>
<dbReference type="EMBL" id="LALJ01000006">
    <property type="protein sequence ID" value="KMR37325.1"/>
    <property type="molecule type" value="Genomic_DNA"/>
</dbReference>
<dbReference type="Proteomes" id="UP000471199">
    <property type="component" value="Unassembled WGS sequence"/>
</dbReference>
<accession>A0A1E8WV48</accession>
<dbReference type="EMBL" id="CACUNS010000003">
    <property type="protein sequence ID" value="CAA6060088.1"/>
    <property type="molecule type" value="Genomic_DNA"/>
</dbReference>
<evidence type="ECO:0000313" key="6">
    <source>
        <dbReference type="EMBL" id="CAA6060088.1"/>
    </source>
</evidence>
<evidence type="ECO:0000313" key="20">
    <source>
        <dbReference type="EMBL" id="MVL44426.1"/>
    </source>
</evidence>
<dbReference type="EMBL" id="WPTS01000020">
    <property type="protein sequence ID" value="MVK34142.1"/>
    <property type="molecule type" value="Genomic_DNA"/>
</dbReference>
<dbReference type="EMBL" id="RQTC01000438">
    <property type="protein sequence ID" value="RZH90035.1"/>
    <property type="molecule type" value="Genomic_DNA"/>
</dbReference>
<evidence type="ECO:0000313" key="35">
    <source>
        <dbReference type="Proteomes" id="UP000434412"/>
    </source>
</evidence>
<gene>
    <name evidence="16" type="ORF">ACR79_05280</name>
    <name evidence="1" type="ORF">CNH36_04355</name>
    <name evidence="29" type="ORF">DQU50_06950</name>
    <name evidence="27" type="ORF">EIG94_15415</name>
    <name evidence="28" type="ORF">EIH03_15070</name>
    <name evidence="15" type="ORF">EP54_12575</name>
    <name evidence="14" type="ORF">EQ90_03925</name>
    <name evidence="23" type="ORF">G0Z31_12555</name>
    <name evidence="24" type="ORF">G6Y24_04530</name>
    <name evidence="18" type="ORF">GO793_17655</name>
    <name evidence="19" type="ORF">GO814_03215</name>
    <name evidence="20" type="ORF">GO941_02820</name>
    <name evidence="21" type="ORF">GO942_03035</name>
    <name evidence="25" type="ORF">GQX37_00565</name>
    <name evidence="26" type="ORF">GQX52_08845</name>
    <name evidence="22" type="ORF">GZ130_12360</name>
    <name evidence="17" type="ORF">LB359_05250</name>
    <name evidence="13" type="ORF">M1K003_2596</name>
    <name evidence="12" type="ORF">NCTC13131_00792</name>
    <name evidence="3" type="ORF">SAMEA1029512_00768</name>
    <name evidence="2" type="ORF">SAMEA1029528_00577</name>
    <name evidence="4" type="ORF">SAMEA2078260_01100</name>
    <name evidence="6" type="ORF">SAMEA2078588_00838</name>
    <name evidence="7" type="ORF">SAMEA2080344_01074</name>
    <name evidence="5" type="ORF">SAMEA2081063_00562</name>
    <name evidence="8" type="ORF">SAMEA4008575_00312</name>
    <name evidence="9" type="ORF">SAMEA4552975_01035</name>
    <name evidence="10" type="ORF">SAMEA70146418_00692</name>
    <name evidence="11" type="ORF">SAMEA70153168_02101</name>
</gene>
<dbReference type="Proteomes" id="UP000294017">
    <property type="component" value="Unassembled WGS sequence"/>
</dbReference>
<dbReference type="Proteomes" id="UP000265645">
    <property type="component" value="Unassembled WGS sequence"/>
</dbReference>
<sequence length="107" mass="12869">MNNEELEMRLLLMKQSIEQLQEELAPNLKTRDLVLLRYMYSYKEINMLDSYLFQLATNKEQITKKQFKTKLENIREVPEIPIRQVNDILEGYKNSELYVELINSILK</sequence>
<reference evidence="14" key="1">
    <citation type="journal article" date="2015" name="J. Infect. Dis.">
        <title>Parallel Epidemics of Community-Associated Methicillin-Resistant Staphylococcus aureus USA300 Infection in North and South America.</title>
        <authorList>
            <person name="Planet P.J."/>
            <person name="Diaz L."/>
            <person name="Kolokotronis S.O."/>
            <person name="Narechania A."/>
            <person name="Reyes J."/>
            <person name="Xing G."/>
            <person name="Rincon S."/>
            <person name="Smith H."/>
            <person name="Panesso D."/>
            <person name="Ryan C."/>
            <person name="Smith D.P."/>
            <person name="Guzman M."/>
            <person name="Zurita J."/>
            <person name="Sebra R."/>
            <person name="Deikus G."/>
            <person name="Nolan R.L."/>
            <person name="Tenover F.C."/>
            <person name="Weinstock G.M."/>
            <person name="Robinson D.A."/>
            <person name="Arias C.A."/>
        </authorList>
    </citation>
    <scope>NUCLEOTIDE SEQUENCE</scope>
    <source>
        <strain evidence="14">CA15</strain>
        <strain evidence="15">M121</strain>
    </source>
</reference>
<dbReference type="EMBL" id="JAAFLG010000034">
    <property type="protein sequence ID" value="NDP57367.1"/>
    <property type="molecule type" value="Genomic_DNA"/>
</dbReference>
<dbReference type="Proteomes" id="UP000443708">
    <property type="component" value="Unassembled WGS sequence"/>
</dbReference>
<dbReference type="Proteomes" id="UP000442696">
    <property type="component" value="Unassembled WGS sequence"/>
</dbReference>
<evidence type="ECO:0000313" key="43">
    <source>
        <dbReference type="Proteomes" id="UP000466646"/>
    </source>
</evidence>
<evidence type="ECO:0000313" key="9">
    <source>
        <dbReference type="EMBL" id="CAC6994681.1"/>
    </source>
</evidence>
<evidence type="ECO:0000313" key="25">
    <source>
        <dbReference type="EMBL" id="NUY11059.1"/>
    </source>
</evidence>
<evidence type="ECO:0000313" key="22">
    <source>
        <dbReference type="EMBL" id="NDP57367.1"/>
    </source>
</evidence>
<evidence type="ECO:0000313" key="24">
    <source>
        <dbReference type="EMBL" id="NGW66763.1"/>
    </source>
</evidence>
<proteinExistence type="predicted"/>
<dbReference type="Proteomes" id="UP001200271">
    <property type="component" value="Unassembled WGS sequence"/>
</dbReference>
<evidence type="ECO:0000313" key="33">
    <source>
        <dbReference type="Proteomes" id="UP000294017"/>
    </source>
</evidence>
<reference evidence="16" key="3">
    <citation type="journal article" date="2016" name="J. Infect. Dis.">
        <title>Comparative Genomics of Community-Associated Methicillin-Resistant Staphylococcus aureus Shows the Emergence of Clone ST8-USA300 in Geneva, Switzerland.</title>
        <authorList>
            <person name="Von Dach E."/>
            <person name="Diene S.M."/>
            <person name="Fankhauser C."/>
            <person name="Schrenzel J."/>
            <person name="Harbarth S."/>
            <person name="Francois P."/>
        </authorList>
    </citation>
    <scope>NUCLEOTIDE SEQUENCE</scope>
    <source>
        <strain evidence="16">MRSA_S26</strain>
    </source>
</reference>
<evidence type="ECO:0000313" key="39">
    <source>
        <dbReference type="Proteomes" id="UP000443708"/>
    </source>
</evidence>
<dbReference type="EMBL" id="RQTF01000393">
    <property type="protein sequence ID" value="RZI03700.1"/>
    <property type="molecule type" value="Genomic_DNA"/>
</dbReference>
<dbReference type="Proteomes" id="UP000451682">
    <property type="component" value="Unassembled WGS sequence"/>
</dbReference>
<dbReference type="EMBL" id="QNXF01000003">
    <property type="protein sequence ID" value="TXL39273.1"/>
    <property type="molecule type" value="Genomic_DNA"/>
</dbReference>
<dbReference type="Proteomes" id="UP000251686">
    <property type="component" value="Unassembled WGS sequence"/>
</dbReference>
<evidence type="ECO:0000313" key="45">
    <source>
        <dbReference type="Proteomes" id="UP000473113"/>
    </source>
</evidence>
<dbReference type="Proteomes" id="UP000507402">
    <property type="component" value="Unassembled WGS sequence"/>
</dbReference>
<dbReference type="EMBL" id="LALQ01000063">
    <property type="protein sequence ID" value="KMR56076.1"/>
    <property type="molecule type" value="Genomic_DNA"/>
</dbReference>
<dbReference type="EMBL" id="CAIGXB010000001">
    <property type="protein sequence ID" value="CAC5774719.1"/>
    <property type="molecule type" value="Genomic_DNA"/>
</dbReference>
<evidence type="ECO:0000313" key="5">
    <source>
        <dbReference type="EMBL" id="CAA4674543.1"/>
    </source>
</evidence>
<evidence type="ECO:0000313" key="42">
    <source>
        <dbReference type="Proteomes" id="UP000459702"/>
    </source>
</evidence>
<evidence type="ECO:0000313" key="50">
    <source>
        <dbReference type="Proteomes" id="UP000507402"/>
    </source>
</evidence>
<reference evidence="36 37" key="10">
    <citation type="submission" date="2019-12" db="EMBL/GenBank/DDBJ databases">
        <authorList>
            <consortium name="Pathogen Informatics"/>
        </authorList>
    </citation>
    <scope>NUCLEOTIDE SEQUENCE [LARGE SCALE GENOMIC DNA]</scope>
    <source>
        <strain evidence="9 51">A13</strain>
        <strain evidence="10 49">MOS105</strain>
        <strain evidence="11 50">MOS114</strain>
        <strain evidence="12">NCTC13131</strain>
        <strain evidence="2 39">S040_N01_C01</strain>
        <strain evidence="3 37">S087_N01_C01</strain>
        <strain evidence="8 48">SG160</strain>
        <strain evidence="6 42">T012_N10_C04</strain>
        <strain evidence="4 36">T012_N16_C08</strain>
        <strain evidence="5 38">T065_N03_C06</strain>
        <strain evidence="7 41">T197_A02_C01</strain>
    </source>
</reference>
<evidence type="ECO:0000313" key="13">
    <source>
        <dbReference type="EMBL" id="GBV21577.1"/>
    </source>
</evidence>
<dbReference type="Proteomes" id="UP000507485">
    <property type="component" value="Unassembled WGS sequence"/>
</dbReference>
<evidence type="ECO:0000313" key="18">
    <source>
        <dbReference type="EMBL" id="MVI57666.1"/>
    </source>
</evidence>
<dbReference type="Proteomes" id="UP000473113">
    <property type="component" value="Unassembled WGS sequence"/>
</dbReference>
<evidence type="ECO:0000313" key="38">
    <source>
        <dbReference type="Proteomes" id="UP000443506"/>
    </source>
</evidence>
<dbReference type="EMBL" id="JAIUEN010000031">
    <property type="protein sequence ID" value="MCE3361765.1"/>
    <property type="molecule type" value="Genomic_DNA"/>
</dbReference>
<dbReference type="EMBL" id="UAUZ02000002">
    <property type="protein sequence ID" value="CAD7353312.1"/>
    <property type="molecule type" value="Genomic_DNA"/>
</dbReference>
<evidence type="ECO:0000313" key="10">
    <source>
        <dbReference type="EMBL" id="CAC8199829.1"/>
    </source>
</evidence>
<evidence type="ECO:0000313" key="46">
    <source>
        <dbReference type="Proteomes" id="UP000478431"/>
    </source>
</evidence>
<reference evidence="34 35" key="9">
    <citation type="submission" date="2019-11" db="EMBL/GenBank/DDBJ databases">
        <title>Implementation of targeted gown and glove precautions to prevent Staphylococcus aureus acquisition in community-based nursing homes.</title>
        <authorList>
            <person name="Stine O.C."/>
        </authorList>
    </citation>
    <scope>NUCLEOTIDE SEQUENCE [LARGE SCALE GENOMIC DNA]</scope>
    <source>
        <strain evidence="21 47">S_1081.LBCF.DN</strain>
        <strain evidence="20 35">S_2023.LVRQ.AN</strain>
        <strain evidence="19 44">S_2062.LAUP.DI</strain>
        <strain evidence="18 34">S_4031.LGMP.AI</strain>
    </source>
</reference>
<dbReference type="EMBL" id="CACTOE010000004">
    <property type="protein sequence ID" value="CAA4096175.1"/>
    <property type="molecule type" value="Genomic_DNA"/>
</dbReference>
<evidence type="ECO:0000313" key="2">
    <source>
        <dbReference type="EMBL" id="CAA4086528.1"/>
    </source>
</evidence>
<dbReference type="Proteomes" id="UP000443506">
    <property type="component" value="Unassembled WGS sequence"/>
</dbReference>
<evidence type="ECO:0000313" key="27">
    <source>
        <dbReference type="EMBL" id="RZH90035.1"/>
    </source>
</evidence>
<dbReference type="Proteomes" id="UP000505390">
    <property type="component" value="Unassembled WGS sequence"/>
</dbReference>
<evidence type="ECO:0000313" key="17">
    <source>
        <dbReference type="EMBL" id="MCE3361765.1"/>
    </source>
</evidence>
<evidence type="ECO:0000313" key="37">
    <source>
        <dbReference type="Proteomes" id="UP000442782"/>
    </source>
</evidence>
<dbReference type="EMBL" id="WPXC01000006">
    <property type="protein sequence ID" value="MVM09669.1"/>
    <property type="molecule type" value="Genomic_DNA"/>
</dbReference>
<reference evidence="17" key="15">
    <citation type="journal article" date="2021" name="Front Med (Lausanne)">
        <title>The Prevalence and Determinants of Fusidic Acid Resistance Among Methicillin-Resistant Staphylococcus aureus Clinical Isolates in China.</title>
        <authorList>
            <person name="Zhao H."/>
            <person name="Wang X."/>
            <person name="Wang B."/>
            <person name="Xu Y."/>
            <person name="Rao L."/>
            <person name="Wan B."/>
            <person name="Guo Y."/>
            <person name="Wu X."/>
            <person name="Yu J."/>
            <person name="Chen L."/>
            <person name="Li M."/>
            <person name="Yu F."/>
        </authorList>
    </citation>
    <scope>NUCLEOTIDE SEQUENCE</scope>
    <source>
        <strain evidence="17">NC-4</strain>
    </source>
</reference>
<dbReference type="EMBL" id="CACTQT010000004">
    <property type="protein sequence ID" value="CAA4367362.1"/>
    <property type="molecule type" value="Genomic_DNA"/>
</dbReference>
<dbReference type="EMBL" id="CAIIGD010000002">
    <property type="protein sequence ID" value="CAC8199829.1"/>
    <property type="molecule type" value="Genomic_DNA"/>
</dbReference>
<evidence type="ECO:0000313" key="47">
    <source>
        <dbReference type="Proteomes" id="UP000478867"/>
    </source>
</evidence>
<evidence type="ECO:0000313" key="28">
    <source>
        <dbReference type="EMBL" id="RZI03700.1"/>
    </source>
</evidence>
<reference evidence="23 46" key="14">
    <citation type="submission" date="2020-02" db="EMBL/GenBank/DDBJ databases">
        <title>Novel Insights Into The Classification of Staphylococcal Beta-Lactamases In Relation To The Cefazolin Inoculum Effect.</title>
        <authorList>
            <person name="Carvajal L.P."/>
            <person name="Rincon S."/>
            <person name="Echeverri A."/>
            <person name="Porras J."/>
            <person name="Rios R."/>
            <person name="Ordonez K."/>
            <person name="Seas C."/>
            <person name="Gomez-Villegas S."/>
            <person name="Diaz L."/>
            <person name="Arias C.A."/>
            <person name="Reyes J."/>
        </authorList>
    </citation>
    <scope>NUCLEOTIDE SEQUENCE [LARGE SCALE GENOMIC DNA]</scope>
    <source>
        <strain evidence="23 46">UP127</strain>
    </source>
</reference>
<evidence type="ECO:0000313" key="14">
    <source>
        <dbReference type="EMBL" id="KMR37325.1"/>
    </source>
</evidence>
<dbReference type="Proteomes" id="UP000052129">
    <property type="component" value="Unassembled WGS sequence"/>
</dbReference>
<dbReference type="EMBL" id="BDVT01000017">
    <property type="protein sequence ID" value="GBV21577.1"/>
    <property type="molecule type" value="Genomic_DNA"/>
</dbReference>
<dbReference type="Proteomes" id="UP000434412">
    <property type="component" value="Unassembled WGS sequence"/>
</dbReference>
<reference evidence="24 45" key="13">
    <citation type="submission" date="2020-02" db="EMBL/GenBank/DDBJ databases">
        <title>Detection of Heterogeneous Vancomycin Intermediate Resistance in Methicillin Resistant Staphylococcus aureus Isolates from Latin-America.</title>
        <authorList>
            <person name="Castro-Cardozo B."/>
            <person name="Berrio M."/>
            <person name="Vargas M.L."/>
            <person name="Carvajal L.P."/>
            <person name="Millan L.V."/>
            <person name="Rios R."/>
            <person name="Hernandez A."/>
            <person name="Rincon S.L."/>
            <person name="Cubides P."/>
            <person name="Forero E."/>
            <person name="Dinh A."/>
            <person name="Seas C."/>
            <person name="Munita J.M."/>
            <person name="Arias C.A."/>
            <person name="Reyes J."/>
            <person name="Diaz L."/>
        </authorList>
    </citation>
    <scope>NUCLEOTIDE SEQUENCE [LARGE SCALE GENOMIC DNA]</scope>
    <source>
        <strain evidence="24 45">UG255</strain>
    </source>
</reference>
<evidence type="ECO:0000313" key="44">
    <source>
        <dbReference type="Proteomes" id="UP000471199"/>
    </source>
</evidence>
<name>A0A0H2IDV7_STAAU</name>
<evidence type="ECO:0000313" key="7">
    <source>
        <dbReference type="EMBL" id="CAA6337081.1"/>
    </source>
</evidence>
<dbReference type="Proteomes" id="UP000217245">
    <property type="component" value="Chromosome"/>
</dbReference>
<reference evidence="31" key="4">
    <citation type="submission" date="2017-08" db="EMBL/GenBank/DDBJ databases">
        <title>Protection against atopic dermatitis through acquisition of Staphylococcus quorum-sensing agr mutations in the skin.</title>
        <authorList>
            <person name="Nakamura Y."/>
            <person name="Takahashi H."/>
            <person name="Takaya A."/>
            <person name="Inoue Y."/>
            <person name="Katayama Y."/>
            <person name="Kusuya Y."/>
            <person name="Shoji T."/>
            <person name="Takada S."/>
            <person name="Nakagawa S."/>
            <person name="Oguma R."/>
            <person name="Ozawa N."/>
            <person name="Yamaide F."/>
            <person name="Suzuki S."/>
            <person name="Villaruz A."/>
            <person name="Otto M."/>
            <person name="Matsue H."/>
            <person name="Nunez G."/>
            <person name="Shimojo N."/>
        </authorList>
    </citation>
    <scope>NUCLEOTIDE SEQUENCE [LARGE SCALE GENOMIC DNA]</scope>
    <source>
        <strain evidence="31">M1K003</strain>
    </source>
</reference>
<dbReference type="Proteomes" id="UP000507112">
    <property type="component" value="Unassembled WGS sequence"/>
</dbReference>
<evidence type="ECO:0000313" key="26">
    <source>
        <dbReference type="EMBL" id="NUY68741.1"/>
    </source>
</evidence>
<dbReference type="Proteomes" id="UP000561555">
    <property type="component" value="Unassembled WGS sequence"/>
</dbReference>
<reference evidence="22 43" key="12">
    <citation type="submission" date="2020-01" db="EMBL/GenBank/DDBJ databases">
        <title>Analysis of Virulence and Antimicrobial Resistance Gene Carriage in Staphylococcus aureus Infections in Equids Using Whole Genome Sequencing.</title>
        <authorList>
            <person name="Little S.V."/>
            <person name="Hillhouse A.E."/>
            <person name="Cohen N.D."/>
            <person name="Lawhon S.D."/>
            <person name="Bryan L.K."/>
        </authorList>
    </citation>
    <scope>NUCLEOTIDE SEQUENCE [LARGE SCALE GENOMIC DNA]</scope>
    <source>
        <strain evidence="22 43">61-017</strain>
    </source>
</reference>
<evidence type="ECO:0000313" key="1">
    <source>
        <dbReference type="EMBL" id="ATC70902.1"/>
    </source>
</evidence>
<evidence type="ECO:0000313" key="32">
    <source>
        <dbReference type="Proteomes" id="UP000293434"/>
    </source>
</evidence>
<evidence type="ECO:0000313" key="30">
    <source>
        <dbReference type="Proteomes" id="UP000217245"/>
    </source>
</evidence>
<dbReference type="Proteomes" id="UP000433366">
    <property type="component" value="Unassembled WGS sequence"/>
</dbReference>
<dbReference type="EMBL" id="JAALTR010000134">
    <property type="protein sequence ID" value="NGW66763.1"/>
    <property type="molecule type" value="Genomic_DNA"/>
</dbReference>
<evidence type="ECO:0000313" key="40">
    <source>
        <dbReference type="Proteomes" id="UP000451682"/>
    </source>
</evidence>
<evidence type="ECO:0000313" key="16">
    <source>
        <dbReference type="EMBL" id="KSA81138.1"/>
    </source>
</evidence>
<dbReference type="KEGG" id="saur:SABB_00832"/>
<dbReference type="SMR" id="A0A0H2IDV7"/>
<dbReference type="Proteomes" id="UP000459586">
    <property type="component" value="Unassembled WGS sequence"/>
</dbReference>
<evidence type="ECO:0000313" key="34">
    <source>
        <dbReference type="Proteomes" id="UP000433366"/>
    </source>
</evidence>
<evidence type="ECO:0000313" key="36">
    <source>
        <dbReference type="Proteomes" id="UP000442696"/>
    </source>
</evidence>
<reference evidence="16" key="2">
    <citation type="submission" date="2015-06" db="EMBL/GenBank/DDBJ databases">
        <authorList>
            <person name="Diene S.M."/>
            <person name="Von Dach E."/>
            <person name="Fankhauser C."/>
            <person name="Schrenzel J."/>
            <person name="Harbarth S."/>
            <person name="Francois P."/>
        </authorList>
    </citation>
    <scope>NUCLEOTIDE SEQUENCE</scope>
    <source>
        <strain evidence="16">MRSA_S26</strain>
    </source>
</reference>
<evidence type="ECO:0000313" key="23">
    <source>
        <dbReference type="EMBL" id="NGK22320.1"/>
    </source>
</evidence>
<dbReference type="EMBL" id="JAAJIY010000058">
    <property type="protein sequence ID" value="NGK22320.1"/>
    <property type="molecule type" value="Genomic_DNA"/>
</dbReference>
<reference evidence="52 53" key="11">
    <citation type="journal article" date="2020" name="J. Antimicrob. Chemother.">
        <title>Detection of heterogeneous vancomycin intermediate resistance in MRSA isolates from Latin America.</title>
        <authorList>
            <person name="Castro B.E."/>
            <person name="Berrio M."/>
            <person name="Vargas M.L."/>
            <person name="Carvajal L.P."/>
            <person name="Millan L.V."/>
            <person name="Rios R."/>
            <person name="Hernandez A.K."/>
            <person name="Rincon S."/>
            <person name="Cubides P."/>
            <person name="Forero E."/>
            <person name="Dinh A."/>
            <person name="Seas C."/>
            <person name="Munita J.M."/>
            <person name="Arias C.A."/>
            <person name="Reyes J."/>
            <person name="Diaz L."/>
        </authorList>
    </citation>
    <scope>NUCLEOTIDE SEQUENCE [LARGE SCALE GENOMIC DNA]</scope>
    <source>
        <strain evidence="25 52">UE1097</strain>
        <strain evidence="26 53">UP89</strain>
    </source>
</reference>
<dbReference type="Proteomes" id="UP000442782">
    <property type="component" value="Unassembled WGS sequence"/>
</dbReference>
<dbReference type="Proteomes" id="UP000478431">
    <property type="component" value="Unassembled WGS sequence"/>
</dbReference>
<organism evidence="4 36">
    <name type="scientific">Staphylococcus aureus</name>
    <dbReference type="NCBI Taxonomy" id="1280"/>
    <lineage>
        <taxon>Bacteria</taxon>
        <taxon>Bacillati</taxon>
        <taxon>Bacillota</taxon>
        <taxon>Bacilli</taxon>
        <taxon>Bacillales</taxon>
        <taxon>Staphylococcaceae</taxon>
        <taxon>Staphylococcus</taxon>
    </lineage>
</organism>
<evidence type="ECO:0000313" key="48">
    <source>
        <dbReference type="Proteomes" id="UP000505390"/>
    </source>
</evidence>
<evidence type="ECO:0000313" key="11">
    <source>
        <dbReference type="EMBL" id="CAC8246776.1"/>
    </source>
</evidence>
<dbReference type="EMBL" id="CAIHOM010000001">
    <property type="protein sequence ID" value="CAC6994681.1"/>
    <property type="molecule type" value="Genomic_DNA"/>
</dbReference>
<dbReference type="Proteomes" id="UP000547874">
    <property type="component" value="Unassembled WGS sequence"/>
</dbReference>
<dbReference type="Proteomes" id="UP000478867">
    <property type="component" value="Unassembled WGS sequence"/>
</dbReference>
<dbReference type="EMBL" id="CACTWD010000003">
    <property type="protein sequence ID" value="CAA4674543.1"/>
    <property type="molecule type" value="Genomic_DNA"/>
</dbReference>
<dbReference type="AlphaFoldDB" id="A0A0H2IDV7"/>
<evidence type="ECO:0000313" key="12">
    <source>
        <dbReference type="EMBL" id="CAD7353312.1"/>
    </source>
</evidence>
<evidence type="ECO:0000313" key="3">
    <source>
        <dbReference type="EMBL" id="CAA4096175.1"/>
    </source>
</evidence>
<evidence type="ECO:0000313" key="15">
    <source>
        <dbReference type="EMBL" id="KMR56076.1"/>
    </source>
</evidence>
<evidence type="ECO:0000313" key="52">
    <source>
        <dbReference type="Proteomes" id="UP000547874"/>
    </source>
</evidence>
<evidence type="ECO:0000313" key="19">
    <source>
        <dbReference type="EMBL" id="MVK34142.1"/>
    </source>
</evidence>
<evidence type="ECO:0000313" key="4">
    <source>
        <dbReference type="EMBL" id="CAA4367362.1"/>
    </source>
</evidence>
<evidence type="ECO:0000313" key="31">
    <source>
        <dbReference type="Proteomes" id="UP000265645"/>
    </source>
</evidence>
<reference evidence="1 30" key="5">
    <citation type="submission" date="2017-09" db="EMBL/GenBank/DDBJ databases">
        <title>A single nucleotide polymorphism in the Staphylococcus aureus virulence regulator SaeR abolishes pathogenesis.</title>
        <authorList>
            <person name="Copin R.J."/>
            <person name="Sause W."/>
            <person name="Shopsin B."/>
            <person name="Torres V.J."/>
        </authorList>
    </citation>
    <scope>NUCLEOTIDE SEQUENCE [LARGE SCALE GENOMIC DNA]</scope>
    <source>
        <strain evidence="30">Newman</strain>
        <strain evidence="1">Newman_D2C</strain>
    </source>
</reference>
<dbReference type="EMBL" id="CP023391">
    <property type="protein sequence ID" value="ATC70902.1"/>
    <property type="molecule type" value="Genomic_DNA"/>
</dbReference>
<dbReference type="EMBL" id="CACTPI010000002">
    <property type="protein sequence ID" value="CAA4086528.1"/>
    <property type="molecule type" value="Genomic_DNA"/>
</dbReference>
<dbReference type="EMBL" id="CAIIGN010000008">
    <property type="protein sequence ID" value="CAC8246776.1"/>
    <property type="molecule type" value="Genomic_DNA"/>
</dbReference>
<dbReference type="EMBL" id="LFVP01000002">
    <property type="protein sequence ID" value="KSA81138.1"/>
    <property type="molecule type" value="Genomic_DNA"/>
</dbReference>
<evidence type="ECO:0000313" key="49">
    <source>
        <dbReference type="Proteomes" id="UP000507112"/>
    </source>
</evidence>
<evidence type="ECO:0000313" key="21">
    <source>
        <dbReference type="EMBL" id="MVM09669.1"/>
    </source>
</evidence>
<evidence type="ECO:0000313" key="51">
    <source>
        <dbReference type="Proteomes" id="UP000507485"/>
    </source>
</evidence>